<sequence length="121" mass="14009">MEYEIKLNSLYICVKDMKRACNFYESILGIPTEKDHVGLFIIGGFRFLLFDNEEVGEKVVYGDNCLPSFEVSDINAFIKKIEELGVQIVFPCVQILDNWVLEFRDTEGNDIEVYSKVKKQI</sequence>
<dbReference type="Pfam" id="PF00903">
    <property type="entry name" value="Glyoxalase"/>
    <property type="match status" value="1"/>
</dbReference>
<reference evidence="2 3" key="1">
    <citation type="submission" date="2016-05" db="EMBL/GenBank/DDBJ databases">
        <title>Microbial solvent formation.</title>
        <authorList>
            <person name="Poehlein A."/>
            <person name="Montoya Solano J.D."/>
            <person name="Flitsch S."/>
            <person name="Krabben P."/>
            <person name="Duerre P."/>
            <person name="Daniel R."/>
        </authorList>
    </citation>
    <scope>NUCLEOTIDE SEQUENCE [LARGE SCALE GENOMIC DNA]</scope>
    <source>
        <strain evidence="2 3">DSM 2619</strain>
    </source>
</reference>
<dbReference type="RefSeq" id="WP_077845749.1">
    <property type="nucleotide sequence ID" value="NZ_LZZM01000023.1"/>
</dbReference>
<dbReference type="InterPro" id="IPR029068">
    <property type="entry name" value="Glyas_Bleomycin-R_OHBP_Dase"/>
</dbReference>
<dbReference type="PANTHER" id="PTHR33993">
    <property type="entry name" value="GLYOXALASE-RELATED"/>
    <property type="match status" value="1"/>
</dbReference>
<dbReference type="OrthoDB" id="9804235at2"/>
<dbReference type="PROSITE" id="PS51819">
    <property type="entry name" value="VOC"/>
    <property type="match status" value="1"/>
</dbReference>
<accession>A0A1S8TWT7</accession>
<dbReference type="InterPro" id="IPR052164">
    <property type="entry name" value="Anthracycline_SecMetBiosynth"/>
</dbReference>
<dbReference type="PANTHER" id="PTHR33993:SF2">
    <property type="entry name" value="VOC DOMAIN-CONTAINING PROTEIN"/>
    <property type="match status" value="1"/>
</dbReference>
<dbReference type="Gene3D" id="3.10.180.10">
    <property type="entry name" value="2,3-Dihydroxybiphenyl 1,2-Dioxygenase, domain 1"/>
    <property type="match status" value="1"/>
</dbReference>
<evidence type="ECO:0000313" key="3">
    <source>
        <dbReference type="Proteomes" id="UP000190890"/>
    </source>
</evidence>
<dbReference type="SUPFAM" id="SSF54593">
    <property type="entry name" value="Glyoxalase/Bleomycin resistance protein/Dihydroxybiphenyl dioxygenase"/>
    <property type="match status" value="1"/>
</dbReference>
<dbReference type="AlphaFoldDB" id="A0A1S8TWT7"/>
<comment type="caution">
    <text evidence="2">The sequence shown here is derived from an EMBL/GenBank/DDBJ whole genome shotgun (WGS) entry which is preliminary data.</text>
</comment>
<evidence type="ECO:0000313" key="2">
    <source>
        <dbReference type="EMBL" id="OOM82184.1"/>
    </source>
</evidence>
<name>A0A1S8TWT7_9CLOT</name>
<dbReference type="STRING" id="29367.CLPUN_04440"/>
<protein>
    <submittedName>
        <fullName evidence="2">Glyoxalase-like domain protein</fullName>
    </submittedName>
</protein>
<dbReference type="EMBL" id="LZZM01000023">
    <property type="protein sequence ID" value="OOM82184.1"/>
    <property type="molecule type" value="Genomic_DNA"/>
</dbReference>
<proteinExistence type="predicted"/>
<evidence type="ECO:0000259" key="1">
    <source>
        <dbReference type="PROSITE" id="PS51819"/>
    </source>
</evidence>
<organism evidence="2 3">
    <name type="scientific">Clostridium puniceum</name>
    <dbReference type="NCBI Taxonomy" id="29367"/>
    <lineage>
        <taxon>Bacteria</taxon>
        <taxon>Bacillati</taxon>
        <taxon>Bacillota</taxon>
        <taxon>Clostridia</taxon>
        <taxon>Eubacteriales</taxon>
        <taxon>Clostridiaceae</taxon>
        <taxon>Clostridium</taxon>
    </lineage>
</organism>
<dbReference type="Proteomes" id="UP000190890">
    <property type="component" value="Unassembled WGS sequence"/>
</dbReference>
<keyword evidence="3" id="KW-1185">Reference proteome</keyword>
<dbReference type="InterPro" id="IPR037523">
    <property type="entry name" value="VOC_core"/>
</dbReference>
<feature type="domain" description="VOC" evidence="1">
    <location>
        <begin position="6"/>
        <end position="116"/>
    </location>
</feature>
<gene>
    <name evidence="2" type="ORF">CLPUN_04440</name>
</gene>
<dbReference type="InterPro" id="IPR004360">
    <property type="entry name" value="Glyas_Fos-R_dOase_dom"/>
</dbReference>